<evidence type="ECO:0000259" key="4">
    <source>
        <dbReference type="PROSITE" id="PS50042"/>
    </source>
</evidence>
<dbReference type="OrthoDB" id="9798104at2"/>
<name>A0A4V3JAT6_9LEPT</name>
<gene>
    <name evidence="6" type="ORF">EHO59_16480</name>
</gene>
<dbReference type="EMBL" id="RQEP01000019">
    <property type="protein sequence ID" value="TGJ99758.1"/>
    <property type="molecule type" value="Genomic_DNA"/>
</dbReference>
<feature type="domain" description="Cyclic nucleotide-binding" evidence="4">
    <location>
        <begin position="13"/>
        <end position="135"/>
    </location>
</feature>
<dbReference type="AlphaFoldDB" id="A0A4V3JAT6"/>
<dbReference type="SMART" id="SM00419">
    <property type="entry name" value="HTH_CRP"/>
    <property type="match status" value="1"/>
</dbReference>
<dbReference type="PROSITE" id="PS51063">
    <property type="entry name" value="HTH_CRP_2"/>
    <property type="match status" value="1"/>
</dbReference>
<dbReference type="SUPFAM" id="SSF46785">
    <property type="entry name" value="Winged helix' DNA-binding domain"/>
    <property type="match status" value="1"/>
</dbReference>
<dbReference type="GO" id="GO:0003677">
    <property type="term" value="F:DNA binding"/>
    <property type="evidence" value="ECO:0007669"/>
    <property type="project" value="UniProtKB-KW"/>
</dbReference>
<evidence type="ECO:0000313" key="7">
    <source>
        <dbReference type="Proteomes" id="UP000297453"/>
    </source>
</evidence>
<evidence type="ECO:0000256" key="2">
    <source>
        <dbReference type="ARBA" id="ARBA00023125"/>
    </source>
</evidence>
<organism evidence="6 7">
    <name type="scientific">Leptospira semungkisensis</name>
    <dbReference type="NCBI Taxonomy" id="2484985"/>
    <lineage>
        <taxon>Bacteria</taxon>
        <taxon>Pseudomonadati</taxon>
        <taxon>Spirochaetota</taxon>
        <taxon>Spirochaetia</taxon>
        <taxon>Leptospirales</taxon>
        <taxon>Leptospiraceae</taxon>
        <taxon>Leptospira</taxon>
    </lineage>
</organism>
<reference evidence="6" key="1">
    <citation type="journal article" date="2019" name="PLoS Negl. Trop. Dis.">
        <title>Revisiting the worldwide diversity of Leptospira species in the environment.</title>
        <authorList>
            <person name="Vincent A.T."/>
            <person name="Schiettekatte O."/>
            <person name="Bourhy P."/>
            <person name="Veyrier F.J."/>
            <person name="Picardeau M."/>
        </authorList>
    </citation>
    <scope>NUCLEOTIDE SEQUENCE [LARGE SCALE GENOMIC DNA]</scope>
    <source>
        <strain evidence="6">SSS9</strain>
    </source>
</reference>
<dbReference type="PROSITE" id="PS50042">
    <property type="entry name" value="CNMP_BINDING_3"/>
    <property type="match status" value="1"/>
</dbReference>
<dbReference type="Proteomes" id="UP000297453">
    <property type="component" value="Unassembled WGS sequence"/>
</dbReference>
<evidence type="ECO:0000313" key="6">
    <source>
        <dbReference type="EMBL" id="TGJ99758.1"/>
    </source>
</evidence>
<keyword evidence="2" id="KW-0238">DNA-binding</keyword>
<dbReference type="InterPro" id="IPR036388">
    <property type="entry name" value="WH-like_DNA-bd_sf"/>
</dbReference>
<keyword evidence="3" id="KW-0804">Transcription</keyword>
<dbReference type="PANTHER" id="PTHR24567">
    <property type="entry name" value="CRP FAMILY TRANSCRIPTIONAL REGULATORY PROTEIN"/>
    <property type="match status" value="1"/>
</dbReference>
<dbReference type="GO" id="GO:0003700">
    <property type="term" value="F:DNA-binding transcription factor activity"/>
    <property type="evidence" value="ECO:0007669"/>
    <property type="project" value="TreeGrafter"/>
</dbReference>
<evidence type="ECO:0000256" key="1">
    <source>
        <dbReference type="ARBA" id="ARBA00023015"/>
    </source>
</evidence>
<dbReference type="Pfam" id="PF00027">
    <property type="entry name" value="cNMP_binding"/>
    <property type="match status" value="1"/>
</dbReference>
<dbReference type="InterPro" id="IPR000595">
    <property type="entry name" value="cNMP-bd_dom"/>
</dbReference>
<dbReference type="InterPro" id="IPR014710">
    <property type="entry name" value="RmlC-like_jellyroll"/>
</dbReference>
<dbReference type="Pfam" id="PF13545">
    <property type="entry name" value="HTH_Crp_2"/>
    <property type="match status" value="1"/>
</dbReference>
<dbReference type="PANTHER" id="PTHR24567:SF58">
    <property type="entry name" value="CYCLIC AMP-BINDING REGULATORY PROTEIN"/>
    <property type="match status" value="1"/>
</dbReference>
<feature type="domain" description="HTH crp-type" evidence="5">
    <location>
        <begin position="149"/>
        <end position="216"/>
    </location>
</feature>
<sequence length="223" mass="25090">MKAARIESTNNSVFTNVREPEESIQSGAIGFTRKRIQKNNELFSQGEPAKGFFIVEKGSIRSYRTGSGGRQQTFKIYTPGTWVGIRDAALGGTYLHHAIALVDSTVLFIEEKELRRLLVTDPEFQNSVFKEVTKECVEAENKIYSLGTRQVHAKLSEFLLQLADSMDGEEELPFTREVMASVIGVTTETLVRALTDFKSRGWIDIGKKRISIKNELALRKLLD</sequence>
<keyword evidence="7" id="KW-1185">Reference proteome</keyword>
<dbReference type="GO" id="GO:0005829">
    <property type="term" value="C:cytosol"/>
    <property type="evidence" value="ECO:0007669"/>
    <property type="project" value="TreeGrafter"/>
</dbReference>
<dbReference type="InterPro" id="IPR012318">
    <property type="entry name" value="HTH_CRP"/>
</dbReference>
<evidence type="ECO:0000259" key="5">
    <source>
        <dbReference type="PROSITE" id="PS51063"/>
    </source>
</evidence>
<dbReference type="InterPro" id="IPR018490">
    <property type="entry name" value="cNMP-bd_dom_sf"/>
</dbReference>
<dbReference type="CDD" id="cd00038">
    <property type="entry name" value="CAP_ED"/>
    <property type="match status" value="1"/>
</dbReference>
<dbReference type="SUPFAM" id="SSF51206">
    <property type="entry name" value="cAMP-binding domain-like"/>
    <property type="match status" value="1"/>
</dbReference>
<evidence type="ECO:0000256" key="3">
    <source>
        <dbReference type="ARBA" id="ARBA00023163"/>
    </source>
</evidence>
<dbReference type="Gene3D" id="1.10.10.10">
    <property type="entry name" value="Winged helix-like DNA-binding domain superfamily/Winged helix DNA-binding domain"/>
    <property type="match status" value="1"/>
</dbReference>
<accession>A0A4V3JAT6</accession>
<comment type="caution">
    <text evidence="6">The sequence shown here is derived from an EMBL/GenBank/DDBJ whole genome shotgun (WGS) entry which is preliminary data.</text>
</comment>
<proteinExistence type="predicted"/>
<dbReference type="InterPro" id="IPR050397">
    <property type="entry name" value="Env_Response_Regulators"/>
</dbReference>
<dbReference type="InterPro" id="IPR036390">
    <property type="entry name" value="WH_DNA-bd_sf"/>
</dbReference>
<keyword evidence="1" id="KW-0805">Transcription regulation</keyword>
<protein>
    <submittedName>
        <fullName evidence="6">Crp/Fnr family transcriptional regulator</fullName>
    </submittedName>
</protein>
<dbReference type="SMART" id="SM00100">
    <property type="entry name" value="cNMP"/>
    <property type="match status" value="1"/>
</dbReference>
<dbReference type="Gene3D" id="2.60.120.10">
    <property type="entry name" value="Jelly Rolls"/>
    <property type="match status" value="1"/>
</dbReference>